<evidence type="ECO:0000259" key="1">
    <source>
        <dbReference type="SMART" id="SM00587"/>
    </source>
</evidence>
<dbReference type="Gene3D" id="3.90.1200.10">
    <property type="match status" value="1"/>
</dbReference>
<dbReference type="Proteomes" id="UP001168821">
    <property type="component" value="Unassembled WGS sequence"/>
</dbReference>
<dbReference type="PANTHER" id="PTHR11012">
    <property type="entry name" value="PROTEIN KINASE-LIKE DOMAIN-CONTAINING"/>
    <property type="match status" value="1"/>
</dbReference>
<name>A0AA38IJW5_9CUCU</name>
<organism evidence="2 3">
    <name type="scientific">Zophobas morio</name>
    <dbReference type="NCBI Taxonomy" id="2755281"/>
    <lineage>
        <taxon>Eukaryota</taxon>
        <taxon>Metazoa</taxon>
        <taxon>Ecdysozoa</taxon>
        <taxon>Arthropoda</taxon>
        <taxon>Hexapoda</taxon>
        <taxon>Insecta</taxon>
        <taxon>Pterygota</taxon>
        <taxon>Neoptera</taxon>
        <taxon>Endopterygota</taxon>
        <taxon>Coleoptera</taxon>
        <taxon>Polyphaga</taxon>
        <taxon>Cucujiformia</taxon>
        <taxon>Tenebrionidae</taxon>
        <taxon>Zophobas</taxon>
    </lineage>
</organism>
<dbReference type="SMART" id="SM00587">
    <property type="entry name" value="CHK"/>
    <property type="match status" value="1"/>
</dbReference>
<dbReference type="SUPFAM" id="SSF56112">
    <property type="entry name" value="Protein kinase-like (PK-like)"/>
    <property type="match status" value="1"/>
</dbReference>
<protein>
    <recommendedName>
        <fullName evidence="1">CHK kinase-like domain-containing protein</fullName>
    </recommendedName>
</protein>
<dbReference type="InterPro" id="IPR015897">
    <property type="entry name" value="CHK_kinase-like"/>
</dbReference>
<sequence>MNTHQIKNLEDLVHFPGAKIVNHEVTNLTSPGENFGSVMLSVDILFETATGTKKIQAVAKTVPPNEFIQEIFNTSVTFRNEIAFYKDTIPLLQNFQKQNNMETIINFAPKYYGSRLNLSGGNNVDNDAALVLENLKVRNFSTLEQVKGLGYDVAKIVLTDLAYLHAVSLGFKLKHPEIFEKEILPYLEEWLPKIQNHNRLKSSVGLLIDEIEEMRPLKERIFDGFDKEMIPVPPREPFATITHNDCWVNNIMVKLESGVPIQTKLVDYQICSYGSPARDLVFFLFSSVKSDVVENCYQELVKWYHEKFISVLRELDCDTTVFTLEYLQREIDFEAKNSQFGHVIFMLIPIFMERKNVVDISKLSHENMLPTEFTDLHKEKFAFVVNEFLKRNWL</sequence>
<accession>A0AA38IJW5</accession>
<dbReference type="Pfam" id="PF02958">
    <property type="entry name" value="EcKL"/>
    <property type="match status" value="1"/>
</dbReference>
<comment type="caution">
    <text evidence="2">The sequence shown here is derived from an EMBL/GenBank/DDBJ whole genome shotgun (WGS) entry which is preliminary data.</text>
</comment>
<evidence type="ECO:0000313" key="2">
    <source>
        <dbReference type="EMBL" id="KAJ3658382.1"/>
    </source>
</evidence>
<reference evidence="2" key="1">
    <citation type="journal article" date="2023" name="G3 (Bethesda)">
        <title>Whole genome assemblies of Zophobas morio and Tenebrio molitor.</title>
        <authorList>
            <person name="Kaur S."/>
            <person name="Stinson S.A."/>
            <person name="diCenzo G.C."/>
        </authorList>
    </citation>
    <scope>NUCLEOTIDE SEQUENCE</scope>
    <source>
        <strain evidence="2">QUZm001</strain>
    </source>
</reference>
<proteinExistence type="predicted"/>
<dbReference type="InterPro" id="IPR011009">
    <property type="entry name" value="Kinase-like_dom_sf"/>
</dbReference>
<dbReference type="AlphaFoldDB" id="A0AA38IJW5"/>
<keyword evidence="3" id="KW-1185">Reference proteome</keyword>
<dbReference type="PANTHER" id="PTHR11012:SF55">
    <property type="entry name" value="BHLH DOMAIN-CONTAINING PROTEIN"/>
    <property type="match status" value="1"/>
</dbReference>
<feature type="domain" description="CHK kinase-like" evidence="1">
    <location>
        <begin position="130"/>
        <end position="314"/>
    </location>
</feature>
<dbReference type="InterPro" id="IPR004119">
    <property type="entry name" value="EcKL"/>
</dbReference>
<evidence type="ECO:0000313" key="3">
    <source>
        <dbReference type="Proteomes" id="UP001168821"/>
    </source>
</evidence>
<dbReference type="EMBL" id="JALNTZ010000003">
    <property type="protein sequence ID" value="KAJ3658382.1"/>
    <property type="molecule type" value="Genomic_DNA"/>
</dbReference>
<gene>
    <name evidence="2" type="ORF">Zmor_010122</name>
</gene>